<evidence type="ECO:0000259" key="10">
    <source>
        <dbReference type="Pfam" id="PF04290"/>
    </source>
</evidence>
<evidence type="ECO:0000256" key="4">
    <source>
        <dbReference type="ARBA" id="ARBA00022519"/>
    </source>
</evidence>
<evidence type="ECO:0000256" key="2">
    <source>
        <dbReference type="ARBA" id="ARBA00022448"/>
    </source>
</evidence>
<reference evidence="11" key="1">
    <citation type="submission" date="2023-07" db="EMBL/GenBank/DDBJ databases">
        <title>Genome content predicts the carbon catabolic preferences of heterotrophic bacteria.</title>
        <authorList>
            <person name="Gralka M."/>
        </authorList>
    </citation>
    <scope>NUCLEOTIDE SEQUENCE</scope>
    <source>
        <strain evidence="11">I3M17_2</strain>
    </source>
</reference>
<dbReference type="EMBL" id="JAUOPB010000007">
    <property type="protein sequence ID" value="MDO6422978.1"/>
    <property type="molecule type" value="Genomic_DNA"/>
</dbReference>
<feature type="transmembrane region" description="Helical" evidence="9">
    <location>
        <begin position="89"/>
        <end position="113"/>
    </location>
</feature>
<evidence type="ECO:0000256" key="3">
    <source>
        <dbReference type="ARBA" id="ARBA00022475"/>
    </source>
</evidence>
<comment type="caution">
    <text evidence="11">The sequence shown here is derived from an EMBL/GenBank/DDBJ whole genome shotgun (WGS) entry which is preliminary data.</text>
</comment>
<evidence type="ECO:0000256" key="5">
    <source>
        <dbReference type="ARBA" id="ARBA00022692"/>
    </source>
</evidence>
<organism evidence="11 12">
    <name type="scientific">Saccharophagus degradans</name>
    <dbReference type="NCBI Taxonomy" id="86304"/>
    <lineage>
        <taxon>Bacteria</taxon>
        <taxon>Pseudomonadati</taxon>
        <taxon>Pseudomonadota</taxon>
        <taxon>Gammaproteobacteria</taxon>
        <taxon>Cellvibrionales</taxon>
        <taxon>Cellvibrionaceae</taxon>
        <taxon>Saccharophagus</taxon>
    </lineage>
</organism>
<protein>
    <recommendedName>
        <fullName evidence="9">TRAP transporter small permease protein</fullName>
    </recommendedName>
</protein>
<evidence type="ECO:0000256" key="6">
    <source>
        <dbReference type="ARBA" id="ARBA00022989"/>
    </source>
</evidence>
<keyword evidence="2 9" id="KW-0813">Transport</keyword>
<evidence type="ECO:0000313" key="11">
    <source>
        <dbReference type="EMBL" id="MDO6422978.1"/>
    </source>
</evidence>
<feature type="transmembrane region" description="Helical" evidence="9">
    <location>
        <begin position="21"/>
        <end position="38"/>
    </location>
</feature>
<keyword evidence="5 9" id="KW-0812">Transmembrane</keyword>
<comment type="subunit">
    <text evidence="9">The complex comprises the extracytoplasmic solute receptor protein and the two transmembrane proteins.</text>
</comment>
<proteinExistence type="inferred from homology"/>
<dbReference type="PANTHER" id="PTHR35011">
    <property type="entry name" value="2,3-DIKETO-L-GULONATE TRAP TRANSPORTER SMALL PERMEASE PROTEIN YIAM"/>
    <property type="match status" value="1"/>
</dbReference>
<name>A0AAW7X895_9GAMM</name>
<evidence type="ECO:0000256" key="9">
    <source>
        <dbReference type="RuleBase" id="RU369079"/>
    </source>
</evidence>
<sequence length="172" mass="19194">MNSFIKIINLIDNGIRNILNFLLVFLVLDVCWQVITRFVLPEPSSYTEEIARFLLIWIGLLGAAHAYRQSMHLGIDYFVAKLAPATQKNIRLLVLLLCAVFAISVFIIGGINLALITLELKQQSAALGIKMGYVYLVLPITGCLILLYTVELLINTLRCPSGTLRTQDDSIN</sequence>
<accession>A0AAW7X895</accession>
<comment type="function">
    <text evidence="9">Part of the tripartite ATP-independent periplasmic (TRAP) transport system.</text>
</comment>
<comment type="similarity">
    <text evidence="8 9">Belongs to the TRAP transporter small permease family.</text>
</comment>
<evidence type="ECO:0000256" key="8">
    <source>
        <dbReference type="ARBA" id="ARBA00038436"/>
    </source>
</evidence>
<comment type="subcellular location">
    <subcellularLocation>
        <location evidence="1 9">Cell inner membrane</location>
        <topology evidence="1 9">Multi-pass membrane protein</topology>
    </subcellularLocation>
</comment>
<dbReference type="Pfam" id="PF04290">
    <property type="entry name" value="DctQ"/>
    <property type="match status" value="1"/>
</dbReference>
<evidence type="ECO:0000256" key="7">
    <source>
        <dbReference type="ARBA" id="ARBA00023136"/>
    </source>
</evidence>
<feature type="transmembrane region" description="Helical" evidence="9">
    <location>
        <begin position="133"/>
        <end position="154"/>
    </location>
</feature>
<dbReference type="Proteomes" id="UP001169760">
    <property type="component" value="Unassembled WGS sequence"/>
</dbReference>
<feature type="domain" description="Tripartite ATP-independent periplasmic transporters DctQ component" evidence="10">
    <location>
        <begin position="27"/>
        <end position="158"/>
    </location>
</feature>
<keyword evidence="4 9" id="KW-0997">Cell inner membrane</keyword>
<dbReference type="GO" id="GO:0015740">
    <property type="term" value="P:C4-dicarboxylate transport"/>
    <property type="evidence" value="ECO:0007669"/>
    <property type="project" value="TreeGrafter"/>
</dbReference>
<evidence type="ECO:0000313" key="12">
    <source>
        <dbReference type="Proteomes" id="UP001169760"/>
    </source>
</evidence>
<dbReference type="PANTHER" id="PTHR35011:SF2">
    <property type="entry name" value="2,3-DIKETO-L-GULONATE TRAP TRANSPORTER SMALL PERMEASE PROTEIN YIAM"/>
    <property type="match status" value="1"/>
</dbReference>
<keyword evidence="6 9" id="KW-1133">Transmembrane helix</keyword>
<keyword evidence="3" id="KW-1003">Cell membrane</keyword>
<dbReference type="GO" id="GO:0022857">
    <property type="term" value="F:transmembrane transporter activity"/>
    <property type="evidence" value="ECO:0007669"/>
    <property type="project" value="UniProtKB-UniRule"/>
</dbReference>
<dbReference type="InterPro" id="IPR055348">
    <property type="entry name" value="DctQ"/>
</dbReference>
<dbReference type="GO" id="GO:0005886">
    <property type="term" value="C:plasma membrane"/>
    <property type="evidence" value="ECO:0007669"/>
    <property type="project" value="UniProtKB-SubCell"/>
</dbReference>
<evidence type="ECO:0000256" key="1">
    <source>
        <dbReference type="ARBA" id="ARBA00004429"/>
    </source>
</evidence>
<dbReference type="InterPro" id="IPR007387">
    <property type="entry name" value="TRAP_DctQ"/>
</dbReference>
<gene>
    <name evidence="11" type="ORF">Q4521_10875</name>
</gene>
<feature type="transmembrane region" description="Helical" evidence="9">
    <location>
        <begin position="50"/>
        <end position="68"/>
    </location>
</feature>
<dbReference type="RefSeq" id="WP_303492801.1">
    <property type="nucleotide sequence ID" value="NZ_JAUOPB010000007.1"/>
</dbReference>
<dbReference type="AlphaFoldDB" id="A0AAW7X895"/>
<keyword evidence="7 9" id="KW-0472">Membrane</keyword>